<proteinExistence type="predicted"/>
<evidence type="ECO:0000313" key="1">
    <source>
        <dbReference type="EMBL" id="KLO13631.1"/>
    </source>
</evidence>
<dbReference type="EMBL" id="KQ085956">
    <property type="protein sequence ID" value="KLO13631.1"/>
    <property type="molecule type" value="Genomic_DNA"/>
</dbReference>
<dbReference type="AlphaFoldDB" id="A0A0H2S9T6"/>
<protein>
    <recommendedName>
        <fullName evidence="3">F-box domain-containing protein</fullName>
    </recommendedName>
</protein>
<gene>
    <name evidence="1" type="ORF">SCHPADRAFT_903961</name>
</gene>
<evidence type="ECO:0000313" key="2">
    <source>
        <dbReference type="Proteomes" id="UP000053477"/>
    </source>
</evidence>
<organism evidence="1 2">
    <name type="scientific">Schizopora paradoxa</name>
    <dbReference type="NCBI Taxonomy" id="27342"/>
    <lineage>
        <taxon>Eukaryota</taxon>
        <taxon>Fungi</taxon>
        <taxon>Dikarya</taxon>
        <taxon>Basidiomycota</taxon>
        <taxon>Agaricomycotina</taxon>
        <taxon>Agaricomycetes</taxon>
        <taxon>Hymenochaetales</taxon>
        <taxon>Schizoporaceae</taxon>
        <taxon>Schizopora</taxon>
    </lineage>
</organism>
<keyword evidence="2" id="KW-1185">Reference proteome</keyword>
<reference evidence="1 2" key="1">
    <citation type="submission" date="2015-04" db="EMBL/GenBank/DDBJ databases">
        <title>Complete genome sequence of Schizopora paradoxa KUC8140, a cosmopolitan wood degrader in East Asia.</title>
        <authorList>
            <consortium name="DOE Joint Genome Institute"/>
            <person name="Min B."/>
            <person name="Park H."/>
            <person name="Jang Y."/>
            <person name="Kim J.-J."/>
            <person name="Kim K.H."/>
            <person name="Pangilinan J."/>
            <person name="Lipzen A."/>
            <person name="Riley R."/>
            <person name="Grigoriev I.V."/>
            <person name="Spatafora J.W."/>
            <person name="Choi I.-G."/>
        </authorList>
    </citation>
    <scope>NUCLEOTIDE SEQUENCE [LARGE SCALE GENOMIC DNA]</scope>
    <source>
        <strain evidence="1 2">KUC8140</strain>
    </source>
</reference>
<accession>A0A0H2S9T6</accession>
<sequence length="312" mass="34998">MSIDVPFELVLEIFSELATFSANDALALSTLSSTVKRCIARQLYETVTLKSARQVNAFLALLKEREGAKGYVNPAPLVKNMCITHHVISTRQSSAESEDPTVEIFELCPNLERIALQSTFLHSSLVSAHSVQRLRCKSLFLVGPTFPSDWERHVHAIHNTVSEERLTSGGARSGSLLTDVSDLNILDPLSSTHFSIPCLAHLPNLSRIALIQDPGKSRVEFSELDALLRIPKLSMIVMSFDLRSLSRTRDALDELADRAKKHDDRIFVLERLFEDSLGGWERSVRGGEDIWERAIREQLERDLRQARSIIAL</sequence>
<name>A0A0H2S9T6_9AGAM</name>
<evidence type="ECO:0008006" key="3">
    <source>
        <dbReference type="Google" id="ProtNLM"/>
    </source>
</evidence>
<dbReference type="STRING" id="27342.A0A0H2S9T6"/>
<dbReference type="Proteomes" id="UP000053477">
    <property type="component" value="Unassembled WGS sequence"/>
</dbReference>
<dbReference type="InParanoid" id="A0A0H2S9T6"/>
<dbReference type="OrthoDB" id="2795673at2759"/>